<dbReference type="PANTHER" id="PTHR16223:SF249">
    <property type="entry name" value="TRANSCRIPTION FACTOR BHLH154"/>
    <property type="match status" value="1"/>
</dbReference>
<dbReference type="AlphaFoldDB" id="A0A7J7L510"/>
<dbReference type="InterPro" id="IPR045239">
    <property type="entry name" value="bHLH95_bHLH"/>
</dbReference>
<accession>A0A7J7L510</accession>
<keyword evidence="6" id="KW-1185">Reference proteome</keyword>
<evidence type="ECO:0000313" key="5">
    <source>
        <dbReference type="EMBL" id="KAF6137690.1"/>
    </source>
</evidence>
<dbReference type="GO" id="GO:0000978">
    <property type="term" value="F:RNA polymerase II cis-regulatory region sequence-specific DNA binding"/>
    <property type="evidence" value="ECO:0007669"/>
    <property type="project" value="TreeGrafter"/>
</dbReference>
<gene>
    <name evidence="5" type="ORF">GIB67_023624</name>
</gene>
<protein>
    <submittedName>
        <fullName evidence="5">Uncharacterized protein</fullName>
    </submittedName>
</protein>
<reference evidence="5 6" key="1">
    <citation type="journal article" date="2020" name="IScience">
        <title>Genome Sequencing of the Endangered Kingdonia uniflora (Circaeasteraceae, Ranunculales) Reveals Potential Mechanisms of Evolutionary Specialization.</title>
        <authorList>
            <person name="Sun Y."/>
            <person name="Deng T."/>
            <person name="Zhang A."/>
            <person name="Moore M.J."/>
            <person name="Landis J.B."/>
            <person name="Lin N."/>
            <person name="Zhang H."/>
            <person name="Zhang X."/>
            <person name="Huang J."/>
            <person name="Zhang X."/>
            <person name="Sun H."/>
            <person name="Wang H."/>
        </authorList>
    </citation>
    <scope>NUCLEOTIDE SEQUENCE [LARGE SCALE GENOMIC DNA]</scope>
    <source>
        <strain evidence="5">TB1705</strain>
        <tissue evidence="5">Leaf</tissue>
    </source>
</reference>
<evidence type="ECO:0000313" key="6">
    <source>
        <dbReference type="Proteomes" id="UP000541444"/>
    </source>
</evidence>
<keyword evidence="4" id="KW-0539">Nucleus</keyword>
<feature type="non-terminal residue" evidence="5">
    <location>
        <position position="1"/>
    </location>
</feature>
<dbReference type="Proteomes" id="UP000541444">
    <property type="component" value="Unassembled WGS sequence"/>
</dbReference>
<dbReference type="OrthoDB" id="673975at2759"/>
<evidence type="ECO:0000256" key="3">
    <source>
        <dbReference type="ARBA" id="ARBA00023163"/>
    </source>
</evidence>
<dbReference type="InterPro" id="IPR036638">
    <property type="entry name" value="HLH_DNA-bd_sf"/>
</dbReference>
<dbReference type="CDD" id="cd11393">
    <property type="entry name" value="bHLH_AtbHLH_like"/>
    <property type="match status" value="1"/>
</dbReference>
<evidence type="ECO:0000256" key="2">
    <source>
        <dbReference type="ARBA" id="ARBA00023015"/>
    </source>
</evidence>
<keyword evidence="2" id="KW-0805">Transcription regulation</keyword>
<keyword evidence="3" id="KW-0804">Transcription</keyword>
<dbReference type="GO" id="GO:0005634">
    <property type="term" value="C:nucleus"/>
    <property type="evidence" value="ECO:0007669"/>
    <property type="project" value="UniProtKB-SubCell"/>
</dbReference>
<comment type="subcellular location">
    <subcellularLocation>
        <location evidence="1">Nucleus</location>
    </subcellularLocation>
</comment>
<sequence>KERKAWRKSYSFTATCISIWEGKAVACSSSLFHQNESLLSQTESTHEFELLDFDLQTDTASVLHEAMGYIRFLHDQVQVLSSPYLQQMPPLEQIREGNEEGRRCDLKSRGLCLVPLACTLHVTESNGADFWSPVMGNKSSMH</sequence>
<dbReference type="EMBL" id="JACGCM010002630">
    <property type="protein sequence ID" value="KAF6137690.1"/>
    <property type="molecule type" value="Genomic_DNA"/>
</dbReference>
<evidence type="ECO:0000256" key="1">
    <source>
        <dbReference type="ARBA" id="ARBA00004123"/>
    </source>
</evidence>
<dbReference type="SUPFAM" id="SSF47459">
    <property type="entry name" value="HLH, helix-loop-helix DNA-binding domain"/>
    <property type="match status" value="1"/>
</dbReference>
<dbReference type="PANTHER" id="PTHR16223">
    <property type="entry name" value="TRANSCRIPTION FACTOR BHLH83-RELATED"/>
    <property type="match status" value="1"/>
</dbReference>
<dbReference type="GO" id="GO:0000981">
    <property type="term" value="F:DNA-binding transcription factor activity, RNA polymerase II-specific"/>
    <property type="evidence" value="ECO:0007669"/>
    <property type="project" value="TreeGrafter"/>
</dbReference>
<dbReference type="GO" id="GO:0046983">
    <property type="term" value="F:protein dimerization activity"/>
    <property type="evidence" value="ECO:0007669"/>
    <property type="project" value="InterPro"/>
</dbReference>
<dbReference type="InterPro" id="IPR045843">
    <property type="entry name" value="IND-like"/>
</dbReference>
<organism evidence="5 6">
    <name type="scientific">Kingdonia uniflora</name>
    <dbReference type="NCBI Taxonomy" id="39325"/>
    <lineage>
        <taxon>Eukaryota</taxon>
        <taxon>Viridiplantae</taxon>
        <taxon>Streptophyta</taxon>
        <taxon>Embryophyta</taxon>
        <taxon>Tracheophyta</taxon>
        <taxon>Spermatophyta</taxon>
        <taxon>Magnoliopsida</taxon>
        <taxon>Ranunculales</taxon>
        <taxon>Circaeasteraceae</taxon>
        <taxon>Kingdonia</taxon>
    </lineage>
</organism>
<proteinExistence type="predicted"/>
<comment type="caution">
    <text evidence="5">The sequence shown here is derived from an EMBL/GenBank/DDBJ whole genome shotgun (WGS) entry which is preliminary data.</text>
</comment>
<evidence type="ECO:0000256" key="4">
    <source>
        <dbReference type="ARBA" id="ARBA00023242"/>
    </source>
</evidence>
<name>A0A7J7L510_9MAGN</name>